<evidence type="ECO:0000256" key="3">
    <source>
        <dbReference type="ARBA" id="ARBA00022692"/>
    </source>
</evidence>
<evidence type="ECO:0000313" key="8">
    <source>
        <dbReference type="Proteomes" id="UP000054538"/>
    </source>
</evidence>
<dbReference type="GO" id="GO:0016020">
    <property type="term" value="C:membrane"/>
    <property type="evidence" value="ECO:0007669"/>
    <property type="project" value="UniProtKB-SubCell"/>
</dbReference>
<dbReference type="OrthoDB" id="2985014at2759"/>
<dbReference type="AlphaFoldDB" id="A0A0D0DFA0"/>
<dbReference type="Proteomes" id="UP000054538">
    <property type="component" value="Unassembled WGS sequence"/>
</dbReference>
<proteinExistence type="predicted"/>
<keyword evidence="8" id="KW-1185">Reference proteome</keyword>
<evidence type="ECO:0000256" key="1">
    <source>
        <dbReference type="ARBA" id="ARBA00004141"/>
    </source>
</evidence>
<reference evidence="7 8" key="1">
    <citation type="submission" date="2014-04" db="EMBL/GenBank/DDBJ databases">
        <authorList>
            <consortium name="DOE Joint Genome Institute"/>
            <person name="Kuo A."/>
            <person name="Kohler A."/>
            <person name="Jargeat P."/>
            <person name="Nagy L.G."/>
            <person name="Floudas D."/>
            <person name="Copeland A."/>
            <person name="Barry K.W."/>
            <person name="Cichocki N."/>
            <person name="Veneault-Fourrey C."/>
            <person name="LaButti K."/>
            <person name="Lindquist E.A."/>
            <person name="Lipzen A."/>
            <person name="Lundell T."/>
            <person name="Morin E."/>
            <person name="Murat C."/>
            <person name="Sun H."/>
            <person name="Tunlid A."/>
            <person name="Henrissat B."/>
            <person name="Grigoriev I.V."/>
            <person name="Hibbett D.S."/>
            <person name="Martin F."/>
            <person name="Nordberg H.P."/>
            <person name="Cantor M.N."/>
            <person name="Hua S.X."/>
        </authorList>
    </citation>
    <scope>NUCLEOTIDE SEQUENCE [LARGE SCALE GENOMIC DNA]</scope>
    <source>
        <strain evidence="7 8">Ve08.2h10</strain>
    </source>
</reference>
<keyword evidence="2" id="KW-0813">Transport</keyword>
<protein>
    <submittedName>
        <fullName evidence="7">Uncharacterized protein</fullName>
    </submittedName>
</protein>
<evidence type="ECO:0000256" key="2">
    <source>
        <dbReference type="ARBA" id="ARBA00022448"/>
    </source>
</evidence>
<dbReference type="STRING" id="930991.A0A0D0DFA0"/>
<feature type="transmembrane region" description="Helical" evidence="6">
    <location>
        <begin position="134"/>
        <end position="155"/>
    </location>
</feature>
<reference evidence="8" key="2">
    <citation type="submission" date="2015-01" db="EMBL/GenBank/DDBJ databases">
        <title>Evolutionary Origins and Diversification of the Mycorrhizal Mutualists.</title>
        <authorList>
            <consortium name="DOE Joint Genome Institute"/>
            <consortium name="Mycorrhizal Genomics Consortium"/>
            <person name="Kohler A."/>
            <person name="Kuo A."/>
            <person name="Nagy L.G."/>
            <person name="Floudas D."/>
            <person name="Copeland A."/>
            <person name="Barry K.W."/>
            <person name="Cichocki N."/>
            <person name="Veneault-Fourrey C."/>
            <person name="LaButti K."/>
            <person name="Lindquist E.A."/>
            <person name="Lipzen A."/>
            <person name="Lundell T."/>
            <person name="Morin E."/>
            <person name="Murat C."/>
            <person name="Riley R."/>
            <person name="Ohm R."/>
            <person name="Sun H."/>
            <person name="Tunlid A."/>
            <person name="Henrissat B."/>
            <person name="Grigoriev I.V."/>
            <person name="Hibbett D.S."/>
            <person name="Martin F."/>
        </authorList>
    </citation>
    <scope>NUCLEOTIDE SEQUENCE [LARGE SCALE GENOMIC DNA]</scope>
    <source>
        <strain evidence="8">Ve08.2h10</strain>
    </source>
</reference>
<dbReference type="InterPro" id="IPR036259">
    <property type="entry name" value="MFS_trans_sf"/>
</dbReference>
<feature type="transmembrane region" description="Helical" evidence="6">
    <location>
        <begin position="161"/>
        <end position="180"/>
    </location>
</feature>
<accession>A0A0D0DFA0</accession>
<sequence length="286" mass="31439">MIIATPPTETIFSFTFKRSIREIDELKGEEFSHAKHLARQMGSSHLHHILPTFLLGGLFAGLSLGVIPFFFPPHSPEKACFSMQEERSHDGAVSQDDKRDGFSWIEFLINSLLVGSFEPSIVAGFGYAGNKAQLMNVLPLTVAYALSMISVFVSNRYHCRGYTGIFFSVLEMIGFSMVYVPDSLVASKSNHIYYGSLFFSISCAYGTAPPPTTWIPNNSTPHVRQATSVAIAFIMTNAGGILATWLLNSLSPAPNYAKATITFVIMSIGMAVFSALNLAYPWREIV</sequence>
<evidence type="ECO:0000256" key="6">
    <source>
        <dbReference type="SAM" id="Phobius"/>
    </source>
</evidence>
<evidence type="ECO:0000313" key="7">
    <source>
        <dbReference type="EMBL" id="KIK96332.1"/>
    </source>
</evidence>
<name>A0A0D0DFA0_9AGAM</name>
<dbReference type="PANTHER" id="PTHR43791">
    <property type="entry name" value="PERMEASE-RELATED"/>
    <property type="match status" value="1"/>
</dbReference>
<keyword evidence="5 6" id="KW-0472">Membrane</keyword>
<feature type="transmembrane region" description="Helical" evidence="6">
    <location>
        <begin position="228"/>
        <end position="247"/>
    </location>
</feature>
<dbReference type="SUPFAM" id="SSF103473">
    <property type="entry name" value="MFS general substrate transporter"/>
    <property type="match status" value="1"/>
</dbReference>
<keyword evidence="3 6" id="KW-0812">Transmembrane</keyword>
<gene>
    <name evidence="7" type="ORF">PAXRUDRAFT_25132</name>
</gene>
<evidence type="ECO:0000256" key="5">
    <source>
        <dbReference type="ARBA" id="ARBA00023136"/>
    </source>
</evidence>
<feature type="transmembrane region" description="Helical" evidence="6">
    <location>
        <begin position="49"/>
        <end position="71"/>
    </location>
</feature>
<keyword evidence="4 6" id="KW-1133">Transmembrane helix</keyword>
<dbReference type="PANTHER" id="PTHR43791:SF85">
    <property type="entry name" value="TRANSPORTER, PUTATIVE (AFU_ORTHOLOGUE AFUA_6G00710)-RELATED"/>
    <property type="match status" value="1"/>
</dbReference>
<organism evidence="7 8">
    <name type="scientific">Paxillus rubicundulus Ve08.2h10</name>
    <dbReference type="NCBI Taxonomy" id="930991"/>
    <lineage>
        <taxon>Eukaryota</taxon>
        <taxon>Fungi</taxon>
        <taxon>Dikarya</taxon>
        <taxon>Basidiomycota</taxon>
        <taxon>Agaricomycotina</taxon>
        <taxon>Agaricomycetes</taxon>
        <taxon>Agaricomycetidae</taxon>
        <taxon>Boletales</taxon>
        <taxon>Paxilineae</taxon>
        <taxon>Paxillaceae</taxon>
        <taxon>Paxillus</taxon>
    </lineage>
</organism>
<feature type="transmembrane region" description="Helical" evidence="6">
    <location>
        <begin position="259"/>
        <end position="280"/>
    </location>
</feature>
<dbReference type="GO" id="GO:0022857">
    <property type="term" value="F:transmembrane transporter activity"/>
    <property type="evidence" value="ECO:0007669"/>
    <property type="project" value="TreeGrafter"/>
</dbReference>
<feature type="transmembrane region" description="Helical" evidence="6">
    <location>
        <begin position="192"/>
        <end position="208"/>
    </location>
</feature>
<comment type="subcellular location">
    <subcellularLocation>
        <location evidence="1">Membrane</location>
        <topology evidence="1">Multi-pass membrane protein</topology>
    </subcellularLocation>
</comment>
<dbReference type="Gene3D" id="1.20.1250.20">
    <property type="entry name" value="MFS general substrate transporter like domains"/>
    <property type="match status" value="1"/>
</dbReference>
<dbReference type="EMBL" id="KN824992">
    <property type="protein sequence ID" value="KIK96332.1"/>
    <property type="molecule type" value="Genomic_DNA"/>
</dbReference>
<dbReference type="HOGENOM" id="CLU_973516_0_0_1"/>
<dbReference type="InParanoid" id="A0A0D0DFA0"/>
<evidence type="ECO:0000256" key="4">
    <source>
        <dbReference type="ARBA" id="ARBA00022989"/>
    </source>
</evidence>